<dbReference type="AlphaFoldDB" id="A0A6L3Y2W8"/>
<name>A0A6L3Y2W8_9ENTR</name>
<reference evidence="2 3" key="1">
    <citation type="submission" date="2019-09" db="EMBL/GenBank/DDBJ databases">
        <title>Reversal of blaTEM antimicrobial resistance by CRISPR-Cas9 in clinical E. coli and other Enterobacteriaceae strains.</title>
        <authorList>
            <person name="Tagliaferri T."/>
            <person name="Guimaraes N."/>
            <person name="Pereira M."/>
            <person name="Felicori L."/>
            <person name="Horz H.-P."/>
            <person name="Santos S."/>
            <person name="Mendes T."/>
        </authorList>
    </citation>
    <scope>NUCLEOTIDE SEQUENCE [LARGE SCALE GENOMIC DNA]</scope>
    <source>
        <strain evidence="2 3">E2_blaTEM_MG</strain>
    </source>
</reference>
<evidence type="ECO:0000313" key="2">
    <source>
        <dbReference type="EMBL" id="KAB2517857.1"/>
    </source>
</evidence>
<comment type="caution">
    <text evidence="2">The sequence shown here is derived from an EMBL/GenBank/DDBJ whole genome shotgun (WGS) entry which is preliminary data.</text>
</comment>
<proteinExistence type="predicted"/>
<gene>
    <name evidence="2" type="ORF">F9C29_14325</name>
</gene>
<protein>
    <submittedName>
        <fullName evidence="2">Plasmid stability family protein</fullName>
    </submittedName>
</protein>
<feature type="non-terminal residue" evidence="2">
    <location>
        <position position="1"/>
    </location>
</feature>
<feature type="region of interest" description="Disordered" evidence="1">
    <location>
        <begin position="1"/>
        <end position="30"/>
    </location>
</feature>
<evidence type="ECO:0000313" key="3">
    <source>
        <dbReference type="Proteomes" id="UP000476281"/>
    </source>
</evidence>
<evidence type="ECO:0000256" key="1">
    <source>
        <dbReference type="SAM" id="MobiDB-lite"/>
    </source>
</evidence>
<sequence length="30" mass="3398">PAVPPEPAAPEDRNLEETRKNVQHLFPDDD</sequence>
<accession>A0A6L3Y2W8</accession>
<feature type="compositionally biased region" description="Basic and acidic residues" evidence="1">
    <location>
        <begin position="10"/>
        <end position="20"/>
    </location>
</feature>
<organism evidence="2 3">
    <name type="scientific">Enterobacter hormaechei</name>
    <dbReference type="NCBI Taxonomy" id="158836"/>
    <lineage>
        <taxon>Bacteria</taxon>
        <taxon>Pseudomonadati</taxon>
        <taxon>Pseudomonadota</taxon>
        <taxon>Gammaproteobacteria</taxon>
        <taxon>Enterobacterales</taxon>
        <taxon>Enterobacteriaceae</taxon>
        <taxon>Enterobacter</taxon>
        <taxon>Enterobacter cloacae complex</taxon>
    </lineage>
</organism>
<dbReference type="EMBL" id="WBSZ01000457">
    <property type="protein sequence ID" value="KAB2517857.1"/>
    <property type="molecule type" value="Genomic_DNA"/>
</dbReference>
<dbReference type="Proteomes" id="UP000476281">
    <property type="component" value="Unassembled WGS sequence"/>
</dbReference>